<dbReference type="Proteomes" id="UP000288096">
    <property type="component" value="Unassembled WGS sequence"/>
</dbReference>
<sequence length="143" mass="14843">MMKKCPVILKSEKGFTLLELLIATVILAVGLLGVAALQMVAIQGNAHGHDIALASNAISNQIEALKNGSPDNVVSGEAFVVFVGKQAYGVDEAPTDGSFSMKRVTTVAEGPVAGTNDVTVEVSWTDDNGIERKVSSQTLISGS</sequence>
<evidence type="ECO:0008006" key="4">
    <source>
        <dbReference type="Google" id="ProtNLM"/>
    </source>
</evidence>
<protein>
    <recommendedName>
        <fullName evidence="4">Prepilin-type N-terminal cleavage/methylation domain-containing protein</fullName>
    </recommendedName>
</protein>
<evidence type="ECO:0000313" key="3">
    <source>
        <dbReference type="Proteomes" id="UP000288096"/>
    </source>
</evidence>
<accession>A0A401FQR7</accession>
<reference evidence="3" key="2">
    <citation type="submission" date="2019-01" db="EMBL/GenBank/DDBJ databases">
        <title>Genome sequence of Desulfonema ishimotonii strain Tokyo 01.</title>
        <authorList>
            <person name="Fukui M."/>
        </authorList>
    </citation>
    <scope>NUCLEOTIDE SEQUENCE [LARGE SCALE GENOMIC DNA]</scope>
    <source>
        <strain evidence="3">Tokyo 01</strain>
    </source>
</reference>
<dbReference type="RefSeq" id="WP_124326827.1">
    <property type="nucleotide sequence ID" value="NZ_BEXT01000001.1"/>
</dbReference>
<dbReference type="NCBIfam" id="TIGR02532">
    <property type="entry name" value="IV_pilin_GFxxxE"/>
    <property type="match status" value="1"/>
</dbReference>
<reference evidence="3" key="1">
    <citation type="submission" date="2017-11" db="EMBL/GenBank/DDBJ databases">
        <authorList>
            <person name="Watanabe M."/>
            <person name="Kojima H."/>
        </authorList>
    </citation>
    <scope>NUCLEOTIDE SEQUENCE [LARGE SCALE GENOMIC DNA]</scope>
    <source>
        <strain evidence="3">Tokyo 01</strain>
    </source>
</reference>
<comment type="caution">
    <text evidence="2">The sequence shown here is derived from an EMBL/GenBank/DDBJ whole genome shotgun (WGS) entry which is preliminary data.</text>
</comment>
<dbReference type="Pfam" id="PF07963">
    <property type="entry name" value="N_methyl"/>
    <property type="match status" value="1"/>
</dbReference>
<evidence type="ECO:0000256" key="1">
    <source>
        <dbReference type="SAM" id="Phobius"/>
    </source>
</evidence>
<feature type="transmembrane region" description="Helical" evidence="1">
    <location>
        <begin position="20"/>
        <end position="41"/>
    </location>
</feature>
<dbReference type="PROSITE" id="PS00409">
    <property type="entry name" value="PROKAR_NTER_METHYL"/>
    <property type="match status" value="1"/>
</dbReference>
<keyword evidence="1" id="KW-0472">Membrane</keyword>
<dbReference type="EMBL" id="BEXT01000001">
    <property type="protein sequence ID" value="GBC59306.1"/>
    <property type="molecule type" value="Genomic_DNA"/>
</dbReference>
<keyword evidence="1" id="KW-0812">Transmembrane</keyword>
<dbReference type="AlphaFoldDB" id="A0A401FQR7"/>
<organism evidence="2 3">
    <name type="scientific">Desulfonema ishimotonii</name>
    <dbReference type="NCBI Taxonomy" id="45657"/>
    <lineage>
        <taxon>Bacteria</taxon>
        <taxon>Pseudomonadati</taxon>
        <taxon>Thermodesulfobacteriota</taxon>
        <taxon>Desulfobacteria</taxon>
        <taxon>Desulfobacterales</taxon>
        <taxon>Desulfococcaceae</taxon>
        <taxon>Desulfonema</taxon>
    </lineage>
</organism>
<proteinExistence type="predicted"/>
<evidence type="ECO:0000313" key="2">
    <source>
        <dbReference type="EMBL" id="GBC59306.1"/>
    </source>
</evidence>
<keyword evidence="3" id="KW-1185">Reference proteome</keyword>
<keyword evidence="1" id="KW-1133">Transmembrane helix</keyword>
<name>A0A401FQR7_9BACT</name>
<dbReference type="InterPro" id="IPR012902">
    <property type="entry name" value="N_methyl_site"/>
</dbReference>
<gene>
    <name evidence="2" type="ORF">DENIS_0243</name>
</gene>